<evidence type="ECO:0000256" key="1">
    <source>
        <dbReference type="SAM" id="MobiDB-lite"/>
    </source>
</evidence>
<evidence type="ECO:0000313" key="2">
    <source>
        <dbReference type="EMBL" id="MDI1437176.1"/>
    </source>
</evidence>
<feature type="compositionally biased region" description="Gly residues" evidence="1">
    <location>
        <begin position="1133"/>
        <end position="1148"/>
    </location>
</feature>
<sequence>MDDRSRIHGSTRPLRATRLAGLTLLLLGAAAASVVAVTEARAPSPAAAGSPAPLLPAFRGGEGVWTAGGDRYAVRASTEAFELAPLADGKGKTPDARPSPLRIETTDVTRGSRSLGQDASAAKPAIDAGGELILDRGEVAQHLKPMPEGVELSYTFPARPEGEGDVTVRLRVSGQAYAGEGAAGHRFADHATGLGARVGHATWIDARGARADVPVRAVPGGLEMRVAANLVETSAYPAVLDPLISPETGTDDPIFGPAGFAEHSTSVAFDGTQHLAVWYDGRGAPATIYGARILPDGSVLDPYGLGLASGSEPRVAVGGGVFLVAFLSGSELQAVRVDPSGAVLDPTPITIGATGGAGSGFNVAYAAGQFVVAWSSSNAPAGLRHARITTAGAVLDPGGVASIAGPYWSFSGLGLASSGADTLMVWHSEGMLRGARIDAQGAVLDPSGVDLAPTLAGYTGDEFISAPAVVFDGTNHLIAWETAWTERAFHTVRVSAAAVPLGAPNTLAITDPINDELIRVGLVETSTGFLMTSSNRWEIELVESGGTLRLLRLDAQGGFLDPAPSIVTTSGRDVAITSDGTNAFVAWSAFAGNDYNAPNSADIVGSRFAMDGTQIDTTPVLISGSANSQTDVALAWDGQNYLVAWEDDRDVAAPGVMDIIGTRLSPAGQALDTSGLPMATGPLHQRDPYLVTGGPSTLLLWSAYDLPAGALEEQNSLRASRVDGQGMMLDNPPLQLGEYRVVAATAVAADTLLVLQYAGGYLYGARIPFRLDAQGNVTELAALPYGSSGALASDGTNALYVWGADPNGSGSGNPTILRASRLDTNGAMLDPGGLTVANQNELLCGFDVAFGGGVYLIAWRAFDLGTKVTRERAARITPAGVVLDSQGFLLDEHPDPNGYNGCRYSHWEQRPAVAFDGSLFVVARFAPGASPRHDILRGVTVAPDGTVSTPFDISTEPGILKPVELASRGDGETMAAFSRFVEGAPYESVRVRLSRITTCGVCPSGFCSDGVCCDTACGGGDTTDCMACSVAAGAPADGVCAPLDGTTCGDGSNVCSAGTCMEPVEPQDAGADGGEPLDAGMDGGEPLDAGTDASEPLDAGTDASEPFDAGAGGGEPFDAGAGGGEPFDAGTGFDAGPGGGPIPGGGGCSYSVEDAERAPSSSLLFLGALGVLLSVKRRAGGARRSQPTA</sequence>
<evidence type="ECO:0000313" key="3">
    <source>
        <dbReference type="Proteomes" id="UP001160301"/>
    </source>
</evidence>
<keyword evidence="3" id="KW-1185">Reference proteome</keyword>
<gene>
    <name evidence="2" type="ORF">QHF89_47155</name>
</gene>
<dbReference type="Proteomes" id="UP001160301">
    <property type="component" value="Unassembled WGS sequence"/>
</dbReference>
<reference evidence="2 3" key="1">
    <citation type="submission" date="2023-04" db="EMBL/GenBank/DDBJ databases">
        <title>The genome sequence of Polyangium sorediatum DSM14670.</title>
        <authorList>
            <person name="Zhang X."/>
        </authorList>
    </citation>
    <scope>NUCLEOTIDE SEQUENCE [LARGE SCALE GENOMIC DNA]</scope>
    <source>
        <strain evidence="2 3">DSM 14670</strain>
    </source>
</reference>
<comment type="caution">
    <text evidence="2">The sequence shown here is derived from an EMBL/GenBank/DDBJ whole genome shotgun (WGS) entry which is preliminary data.</text>
</comment>
<accession>A0ABT6P9C4</accession>
<name>A0ABT6P9C4_9BACT</name>
<organism evidence="2 3">
    <name type="scientific">Polyangium sorediatum</name>
    <dbReference type="NCBI Taxonomy" id="889274"/>
    <lineage>
        <taxon>Bacteria</taxon>
        <taxon>Pseudomonadati</taxon>
        <taxon>Myxococcota</taxon>
        <taxon>Polyangia</taxon>
        <taxon>Polyangiales</taxon>
        <taxon>Polyangiaceae</taxon>
        <taxon>Polyangium</taxon>
    </lineage>
</organism>
<dbReference type="EMBL" id="JARZHI010000110">
    <property type="protein sequence ID" value="MDI1437176.1"/>
    <property type="molecule type" value="Genomic_DNA"/>
</dbReference>
<proteinExistence type="predicted"/>
<feature type="region of interest" description="Disordered" evidence="1">
    <location>
        <begin position="1066"/>
        <end position="1154"/>
    </location>
</feature>
<protein>
    <submittedName>
        <fullName evidence="2">Uncharacterized protein</fullName>
    </submittedName>
</protein>
<feature type="compositionally biased region" description="Gly residues" evidence="1">
    <location>
        <begin position="1110"/>
        <end position="1125"/>
    </location>
</feature>